<feature type="compositionally biased region" description="Basic and acidic residues" evidence="1">
    <location>
        <begin position="456"/>
        <end position="468"/>
    </location>
</feature>
<feature type="region of interest" description="Disordered" evidence="1">
    <location>
        <begin position="685"/>
        <end position="709"/>
    </location>
</feature>
<feature type="region of interest" description="Disordered" evidence="1">
    <location>
        <begin position="350"/>
        <end position="655"/>
    </location>
</feature>
<dbReference type="PANTHER" id="PTHR28089:SF1">
    <property type="entry name" value="PROTEIN ZDS1-RELATED"/>
    <property type="match status" value="1"/>
</dbReference>
<dbReference type="EMBL" id="JABWAD010000016">
    <property type="protein sequence ID" value="KAF6071453.1"/>
    <property type="molecule type" value="Genomic_DNA"/>
</dbReference>
<feature type="compositionally biased region" description="Basic and acidic residues" evidence="1">
    <location>
        <begin position="1085"/>
        <end position="1104"/>
    </location>
</feature>
<feature type="compositionally biased region" description="Polar residues" evidence="1">
    <location>
        <begin position="350"/>
        <end position="375"/>
    </location>
</feature>
<evidence type="ECO:0000256" key="1">
    <source>
        <dbReference type="SAM" id="MobiDB-lite"/>
    </source>
</evidence>
<feature type="region of interest" description="Disordered" evidence="1">
    <location>
        <begin position="1159"/>
        <end position="1276"/>
    </location>
</feature>
<reference evidence="3 4" key="1">
    <citation type="submission" date="2020-03" db="EMBL/GenBank/DDBJ databases">
        <title>FDA dAtabase for Regulatory Grade micrObial Sequences (FDA-ARGOS): Supporting development and validation of Infectious Disease Dx tests.</title>
        <authorList>
            <person name="Campos J."/>
            <person name="Goldberg B."/>
            <person name="Tallon L."/>
            <person name="Sadzewicz L."/>
            <person name="Vavikolanu K."/>
            <person name="Mehta A."/>
            <person name="Aluvathingal J."/>
            <person name="Nadendla S."/>
            <person name="Nandy P."/>
            <person name="Geyer C."/>
            <person name="Yan Y."/>
            <person name="Sichtig H."/>
        </authorList>
    </citation>
    <scope>NUCLEOTIDE SEQUENCE [LARGE SCALE GENOMIC DNA]</scope>
    <source>
        <strain evidence="3 4">FDAARGOS_656</strain>
    </source>
</reference>
<feature type="compositionally biased region" description="Pro residues" evidence="1">
    <location>
        <begin position="146"/>
        <end position="155"/>
    </location>
</feature>
<dbReference type="PANTHER" id="PTHR28089">
    <property type="entry name" value="PROTEIN ZDS1-RELATED"/>
    <property type="match status" value="1"/>
</dbReference>
<feature type="region of interest" description="Disordered" evidence="1">
    <location>
        <begin position="893"/>
        <end position="953"/>
    </location>
</feature>
<feature type="compositionally biased region" description="Low complexity" evidence="1">
    <location>
        <begin position="82"/>
        <end position="94"/>
    </location>
</feature>
<feature type="compositionally biased region" description="Polar residues" evidence="1">
    <location>
        <begin position="410"/>
        <end position="444"/>
    </location>
</feature>
<name>A0A8H6C112_CANAX</name>
<feature type="compositionally biased region" description="Polar residues" evidence="1">
    <location>
        <begin position="469"/>
        <end position="488"/>
    </location>
</feature>
<feature type="compositionally biased region" description="Acidic residues" evidence="1">
    <location>
        <begin position="1105"/>
        <end position="1121"/>
    </location>
</feature>
<feature type="compositionally biased region" description="Polar residues" evidence="1">
    <location>
        <begin position="620"/>
        <end position="633"/>
    </location>
</feature>
<feature type="compositionally biased region" description="Polar residues" evidence="1">
    <location>
        <begin position="540"/>
        <end position="553"/>
    </location>
</feature>
<accession>A0A8H6C112</accession>
<feature type="compositionally biased region" description="Low complexity" evidence="1">
    <location>
        <begin position="127"/>
        <end position="145"/>
    </location>
</feature>
<feature type="compositionally biased region" description="Basic and acidic residues" evidence="1">
    <location>
        <begin position="1213"/>
        <end position="1227"/>
    </location>
</feature>
<feature type="compositionally biased region" description="Low complexity" evidence="1">
    <location>
        <begin position="376"/>
        <end position="394"/>
    </location>
</feature>
<feature type="compositionally biased region" description="Acidic residues" evidence="1">
    <location>
        <begin position="1261"/>
        <end position="1276"/>
    </location>
</feature>
<feature type="domain" description="Protein Zds1 C-terminal" evidence="2">
    <location>
        <begin position="1413"/>
        <end position="1465"/>
    </location>
</feature>
<feature type="compositionally biased region" description="Low complexity" evidence="1">
    <location>
        <begin position="269"/>
        <end position="278"/>
    </location>
</feature>
<organism evidence="3 4">
    <name type="scientific">Candida albicans</name>
    <name type="common">Yeast</name>
    <dbReference type="NCBI Taxonomy" id="5476"/>
    <lineage>
        <taxon>Eukaryota</taxon>
        <taxon>Fungi</taxon>
        <taxon>Dikarya</taxon>
        <taxon>Ascomycota</taxon>
        <taxon>Saccharomycotina</taxon>
        <taxon>Pichiomycetes</taxon>
        <taxon>Debaryomycetaceae</taxon>
        <taxon>Candida/Lodderomyces clade</taxon>
        <taxon>Candida</taxon>
    </lineage>
</organism>
<feature type="compositionally biased region" description="Basic residues" evidence="1">
    <location>
        <begin position="115"/>
        <end position="126"/>
    </location>
</feature>
<feature type="region of interest" description="Disordered" evidence="1">
    <location>
        <begin position="232"/>
        <end position="292"/>
    </location>
</feature>
<feature type="compositionally biased region" description="Acidic residues" evidence="1">
    <location>
        <begin position="1508"/>
        <end position="1520"/>
    </location>
</feature>
<feature type="region of interest" description="Disordered" evidence="1">
    <location>
        <begin position="723"/>
        <end position="761"/>
    </location>
</feature>
<dbReference type="GO" id="GO:0005737">
    <property type="term" value="C:cytoplasm"/>
    <property type="evidence" value="ECO:0007669"/>
    <property type="project" value="TreeGrafter"/>
</dbReference>
<feature type="region of interest" description="Disordered" evidence="1">
    <location>
        <begin position="1019"/>
        <end position="1134"/>
    </location>
</feature>
<feature type="compositionally biased region" description="Low complexity" evidence="1">
    <location>
        <begin position="237"/>
        <end position="258"/>
    </location>
</feature>
<gene>
    <name evidence="3" type="ORF">FOB64_001189</name>
</gene>
<feature type="region of interest" description="Disordered" evidence="1">
    <location>
        <begin position="1474"/>
        <end position="1526"/>
    </location>
</feature>
<dbReference type="Pfam" id="PF08632">
    <property type="entry name" value="Zds_C"/>
    <property type="match status" value="1"/>
</dbReference>
<evidence type="ECO:0000259" key="2">
    <source>
        <dbReference type="SMART" id="SM01327"/>
    </source>
</evidence>
<evidence type="ECO:0000313" key="4">
    <source>
        <dbReference type="Proteomes" id="UP000536275"/>
    </source>
</evidence>
<feature type="compositionally biased region" description="Low complexity" evidence="1">
    <location>
        <begin position="58"/>
        <end position="71"/>
    </location>
</feature>
<dbReference type="InterPro" id="IPR013941">
    <property type="entry name" value="ZDS1_C"/>
</dbReference>
<feature type="compositionally biased region" description="Basic residues" evidence="1">
    <location>
        <begin position="739"/>
        <end position="751"/>
    </location>
</feature>
<feature type="compositionally biased region" description="Low complexity" evidence="1">
    <location>
        <begin position="861"/>
        <end position="881"/>
    </location>
</feature>
<dbReference type="SMART" id="SM01327">
    <property type="entry name" value="Zds_C"/>
    <property type="match status" value="1"/>
</dbReference>
<feature type="compositionally biased region" description="Low complexity" evidence="1">
    <location>
        <begin position="497"/>
        <end position="511"/>
    </location>
</feature>
<feature type="compositionally biased region" description="Acidic residues" evidence="1">
    <location>
        <begin position="1478"/>
        <end position="1498"/>
    </location>
</feature>
<feature type="compositionally biased region" description="Polar residues" evidence="1">
    <location>
        <begin position="700"/>
        <end position="709"/>
    </location>
</feature>
<evidence type="ECO:0000313" key="3">
    <source>
        <dbReference type="EMBL" id="KAF6071453.1"/>
    </source>
</evidence>
<feature type="region of interest" description="Disordered" evidence="1">
    <location>
        <begin position="846"/>
        <end position="881"/>
    </location>
</feature>
<feature type="compositionally biased region" description="Low complexity" evidence="1">
    <location>
        <begin position="598"/>
        <end position="616"/>
    </location>
</feature>
<comment type="caution">
    <text evidence="3">The sequence shown here is derived from an EMBL/GenBank/DDBJ whole genome shotgun (WGS) entry which is preliminary data.</text>
</comment>
<sequence length="1545" mass="174554">MSSPNTSFHSDSNFESAVQDLEQEKKMVAALKRLSIGHMMQYDPDLPPGSMDDIDPFANNNNNSNTASNNNHYNGHTRDHTSNNNNTHNHSPNSKLNHHRGQSPYDEDLIPQNIHRSHSTRSRSKSHSTSPSTSPQHKQQQQQQPQPFPHEPQTPPYNKSPSPVKRRSFYDNSSVLTSESHDIFFDAEDEVYDSSSPLLWVPANSHPQVNPESFKSLIKTQVEEILERKLSRKSTISRKSTLSRSSSTIRKSSLSSSSQQNQNEDVSRKSSSSVSSTSPQKDPAKRESWYFNNSKRYSNPSLRELTSELEQLSKMAGMDKNDAVTLARTLSAQSLGYTDVEKLAFDELDSSQTTATATTPNSSGSPGSYDSANPPRTTTLHLQQRLQHQFQQAQIKAEREAERSTRHQQSEQQWPVSNDDSHKSSSQLTASEGGSTANAFTSAGSGADFALKRSRRTDYRKKETDSKQKTSNNSPPTRKYNVRNSQLLFNYKKPVDSPSSSPSPSPSTSQSMMGHRVKHKKSQKPLEAALANPMMDGSDMSHNPYPTASTTIDFSRMGAKKSARQSLSPENAMDGRSRTKPENKTHRGYSHQERSHPYHQQPQPQVQPQTRQQLPPAQQAHRQSTRQTHNHPSTGVEKHHRQDNKRVMSSASNTDINDFMVQSNQFQTNGTRNHRYDNLHKKDKTAFLPNEDHQRKSHSTRNSNSRQLHQNLDKLRSEINEFKESLNKSELPGEESKREHRSRHDQHHQQRQRPAPSQHQLEPHTSFDISYQDLSVEDQLGIEQEALRELGKEKGHSHEIDIDDAFDEDLEVSPINDGHGSQFTLDHDILDSFNLVDNQLVGSADEGIDNLKGKNEIPVGRQQPQQQRQQPRAASPPSSQQYLGHDELHLQQGKDTNKKVGPRLSIDTLQNKPIHPEETATGFGMNALPSPTLHLDESQNSTPGHSRKASNSASYDDYYNIADKSSTAGTPKTKKETKVKTKLFNKDPNLEIIDSDNYKEKMGIETSNNKKLKKKKSFGLLSTTSSVGANDTSENEGPKKLKKKKSWGWLRERSASASSADINNLPPLPLDKLPTRSFSNPETSTDQHQKHDLENGSDLERELEQEPELELELESDLEFDYEQQRKHQDASMVNDSSFAVDSISMKSTDKENVLSKFFKKKAKVPGSSSQSVFSFESKGSGASVDYESDNDAKSIKKKGNNSSRLFKKKSRAKLSEQENSVNKEKLRPLNLVSNESQTIEEKENLRQSNGTRKAERVESQEQQEEQFPDDVLDSGTDDLVEDVRSRNIQSTIVIVDEDETPIQNNNDNKDLGMLKVDELSKKKSISRKKRNNMQKKNLSTELTDTNKEVVEEVLATEQSVKPSQGEDLLSKNEDKEKLDIQEKLKKSIKRTSRANQPIEFTDSAFGFPLPPPSQSTLVMLDYRFPVHVERAIYRLSHLKLANPKRSLREQVLLSNFMYAYLNLVDHTLHLEQQNMSSEDGDQMERDDDEEEEMTDTDEKDMIFGESNIADDDDLIPEEANGDSIGINLDMDGLHRKQHHQSGIEV</sequence>
<dbReference type="Proteomes" id="UP000536275">
    <property type="component" value="Unassembled WGS sequence"/>
</dbReference>
<feature type="compositionally biased region" description="Polar residues" evidence="1">
    <location>
        <begin position="938"/>
        <end position="953"/>
    </location>
</feature>
<feature type="compositionally biased region" description="Basic and acidic residues" evidence="1">
    <location>
        <begin position="573"/>
        <end position="596"/>
    </location>
</feature>
<feature type="compositionally biased region" description="Basic residues" evidence="1">
    <location>
        <begin position="1195"/>
        <end position="1212"/>
    </location>
</feature>
<dbReference type="InterPro" id="IPR040206">
    <property type="entry name" value="Zds1/2"/>
</dbReference>
<feature type="region of interest" description="Disordered" evidence="1">
    <location>
        <begin position="43"/>
        <end position="168"/>
    </location>
</feature>
<proteinExistence type="predicted"/>
<protein>
    <submittedName>
        <fullName evidence="3">Activator of mitotic machinery Cdc14 phosphatase activation C-term family protein</fullName>
    </submittedName>
</protein>
<dbReference type="GO" id="GO:0030010">
    <property type="term" value="P:establishment of cell polarity"/>
    <property type="evidence" value="ECO:0007669"/>
    <property type="project" value="TreeGrafter"/>
</dbReference>
<dbReference type="GO" id="GO:0010971">
    <property type="term" value="P:positive regulation of G2/M transition of mitotic cell cycle"/>
    <property type="evidence" value="ECO:0007669"/>
    <property type="project" value="TreeGrafter"/>
</dbReference>
<feature type="compositionally biased region" description="Basic and acidic residues" evidence="1">
    <location>
        <begin position="396"/>
        <end position="409"/>
    </location>
</feature>
<feature type="compositionally biased region" description="Low complexity" evidence="1">
    <location>
        <begin position="1164"/>
        <end position="1180"/>
    </location>
</feature>